<protein>
    <submittedName>
        <fullName evidence="2">Uncharacterized protein</fullName>
    </submittedName>
</protein>
<dbReference type="Proteomes" id="UP000299102">
    <property type="component" value="Unassembled WGS sequence"/>
</dbReference>
<evidence type="ECO:0000256" key="1">
    <source>
        <dbReference type="SAM" id="MobiDB-lite"/>
    </source>
</evidence>
<evidence type="ECO:0000313" key="2">
    <source>
        <dbReference type="EMBL" id="GBP75889.1"/>
    </source>
</evidence>
<accession>A0A4C1YMN9</accession>
<name>A0A4C1YMN9_EUMVA</name>
<gene>
    <name evidence="2" type="ORF">EVAR_11001_1</name>
</gene>
<feature type="region of interest" description="Disordered" evidence="1">
    <location>
        <begin position="70"/>
        <end position="114"/>
    </location>
</feature>
<dbReference type="AlphaFoldDB" id="A0A4C1YMN9"/>
<comment type="caution">
    <text evidence="2">The sequence shown here is derived from an EMBL/GenBank/DDBJ whole genome shotgun (WGS) entry which is preliminary data.</text>
</comment>
<reference evidence="2 3" key="1">
    <citation type="journal article" date="2019" name="Commun. Biol.">
        <title>The bagworm genome reveals a unique fibroin gene that provides high tensile strength.</title>
        <authorList>
            <person name="Kono N."/>
            <person name="Nakamura H."/>
            <person name="Ohtoshi R."/>
            <person name="Tomita M."/>
            <person name="Numata K."/>
            <person name="Arakawa K."/>
        </authorList>
    </citation>
    <scope>NUCLEOTIDE SEQUENCE [LARGE SCALE GENOMIC DNA]</scope>
</reference>
<keyword evidence="3" id="KW-1185">Reference proteome</keyword>
<organism evidence="2 3">
    <name type="scientific">Eumeta variegata</name>
    <name type="common">Bagworm moth</name>
    <name type="synonym">Eumeta japonica</name>
    <dbReference type="NCBI Taxonomy" id="151549"/>
    <lineage>
        <taxon>Eukaryota</taxon>
        <taxon>Metazoa</taxon>
        <taxon>Ecdysozoa</taxon>
        <taxon>Arthropoda</taxon>
        <taxon>Hexapoda</taxon>
        <taxon>Insecta</taxon>
        <taxon>Pterygota</taxon>
        <taxon>Neoptera</taxon>
        <taxon>Endopterygota</taxon>
        <taxon>Lepidoptera</taxon>
        <taxon>Glossata</taxon>
        <taxon>Ditrysia</taxon>
        <taxon>Tineoidea</taxon>
        <taxon>Psychidae</taxon>
        <taxon>Oiketicinae</taxon>
        <taxon>Eumeta</taxon>
    </lineage>
</organism>
<feature type="compositionally biased region" description="Basic and acidic residues" evidence="1">
    <location>
        <begin position="84"/>
        <end position="104"/>
    </location>
</feature>
<evidence type="ECO:0000313" key="3">
    <source>
        <dbReference type="Proteomes" id="UP000299102"/>
    </source>
</evidence>
<dbReference type="EMBL" id="BGZK01001266">
    <property type="protein sequence ID" value="GBP75889.1"/>
    <property type="molecule type" value="Genomic_DNA"/>
</dbReference>
<feature type="compositionally biased region" description="Gly residues" evidence="1">
    <location>
        <begin position="105"/>
        <end position="114"/>
    </location>
</feature>
<proteinExistence type="predicted"/>
<sequence>MIIKFEDLLELTRSEINSIATRAALTSVVPTRPRLVRPARTPRHGRRLHGRDTRHGALVLNALFCMQPMTSPKGCQLRGTSDADGEKNREGGKERGRKFKDMPGEGRGGAPARD</sequence>